<dbReference type="GO" id="GO:0006488">
    <property type="term" value="P:dolichol-linked oligosaccharide biosynthetic process"/>
    <property type="evidence" value="ECO:0007669"/>
    <property type="project" value="InterPro"/>
</dbReference>
<feature type="region of interest" description="Disordered" evidence="11">
    <location>
        <begin position="88"/>
        <end position="141"/>
    </location>
</feature>
<dbReference type="InterPro" id="IPR007594">
    <property type="entry name" value="RFT1"/>
</dbReference>
<proteinExistence type="inferred from homology"/>
<dbReference type="PANTHER" id="PTHR13117">
    <property type="entry name" value="ENDOPLASMIC RETICULUM MULTISPAN TRANSMEMBRANE PROTEIN-RELATED"/>
    <property type="match status" value="1"/>
</dbReference>
<evidence type="ECO:0000256" key="3">
    <source>
        <dbReference type="ARBA" id="ARBA00010288"/>
    </source>
</evidence>
<evidence type="ECO:0000256" key="9">
    <source>
        <dbReference type="ARBA" id="ARBA00045912"/>
    </source>
</evidence>
<dbReference type="AlphaFoldDB" id="A0A2C5Y4C2"/>
<evidence type="ECO:0000256" key="5">
    <source>
        <dbReference type="ARBA" id="ARBA00022824"/>
    </source>
</evidence>
<comment type="subcellular location">
    <subcellularLocation>
        <location evidence="1 10">Endoplasmic reticulum membrane</location>
        <topology evidence="1 10">Multi-pass membrane protein</topology>
    </subcellularLocation>
</comment>
<keyword evidence="13" id="KW-1185">Reference proteome</keyword>
<dbReference type="OrthoDB" id="9979195at2759"/>
<organism evidence="12 13">
    <name type="scientific">Ophiocordyceps australis</name>
    <dbReference type="NCBI Taxonomy" id="1399860"/>
    <lineage>
        <taxon>Eukaryota</taxon>
        <taxon>Fungi</taxon>
        <taxon>Dikarya</taxon>
        <taxon>Ascomycota</taxon>
        <taxon>Pezizomycotina</taxon>
        <taxon>Sordariomycetes</taxon>
        <taxon>Hypocreomycetidae</taxon>
        <taxon>Hypocreales</taxon>
        <taxon>Ophiocordycipitaceae</taxon>
        <taxon>Ophiocordyceps</taxon>
    </lineage>
</organism>
<feature type="transmembrane region" description="Helical" evidence="10">
    <location>
        <begin position="430"/>
        <end position="451"/>
    </location>
</feature>
<comment type="similarity">
    <text evidence="3 10">Belongs to the RFT1 family.</text>
</comment>
<accession>A0A2C5Y4C2</accession>
<evidence type="ECO:0000256" key="6">
    <source>
        <dbReference type="ARBA" id="ARBA00022989"/>
    </source>
</evidence>
<gene>
    <name evidence="12" type="ORF">CDD81_7575</name>
</gene>
<evidence type="ECO:0000256" key="11">
    <source>
        <dbReference type="SAM" id="MobiDB-lite"/>
    </source>
</evidence>
<feature type="transmembrane region" description="Helical" evidence="10">
    <location>
        <begin position="535"/>
        <end position="557"/>
    </location>
</feature>
<dbReference type="STRING" id="1399860.A0A2C5Y4C2"/>
<feature type="transmembrane region" description="Helical" evidence="10">
    <location>
        <begin position="149"/>
        <end position="172"/>
    </location>
</feature>
<keyword evidence="4 10" id="KW-0812">Transmembrane</keyword>
<evidence type="ECO:0000256" key="4">
    <source>
        <dbReference type="ARBA" id="ARBA00022692"/>
    </source>
</evidence>
<feature type="transmembrane region" description="Helical" evidence="10">
    <location>
        <begin position="499"/>
        <end position="523"/>
    </location>
</feature>
<dbReference type="PANTHER" id="PTHR13117:SF5">
    <property type="entry name" value="PROTEIN RFT1 HOMOLOG"/>
    <property type="match status" value="1"/>
</dbReference>
<evidence type="ECO:0000313" key="13">
    <source>
        <dbReference type="Proteomes" id="UP000226192"/>
    </source>
</evidence>
<keyword evidence="7 10" id="KW-0472">Membrane</keyword>
<feature type="transmembrane region" description="Helical" evidence="10">
    <location>
        <begin position="402"/>
        <end position="424"/>
    </location>
</feature>
<feature type="transmembrane region" description="Helical" evidence="10">
    <location>
        <begin position="246"/>
        <end position="269"/>
    </location>
</feature>
<feature type="transmembrane region" description="Helical" evidence="10">
    <location>
        <begin position="569"/>
        <end position="591"/>
    </location>
</feature>
<feature type="transmembrane region" description="Helical" evidence="10">
    <location>
        <begin position="219"/>
        <end position="240"/>
    </location>
</feature>
<dbReference type="GO" id="GO:0034203">
    <property type="term" value="P:glycolipid translocation"/>
    <property type="evidence" value="ECO:0007669"/>
    <property type="project" value="TreeGrafter"/>
</dbReference>
<name>A0A2C5Y4C2_9HYPO</name>
<evidence type="ECO:0000256" key="2">
    <source>
        <dbReference type="ARBA" id="ARBA00004922"/>
    </source>
</evidence>
<comment type="pathway">
    <text evidence="2">Protein modification; protein glycosylation.</text>
</comment>
<protein>
    <recommendedName>
        <fullName evidence="8 10">Man(5)GlcNAc(2)-PP-dolichol translocation protein RFT1</fullName>
    </recommendedName>
</protein>
<feature type="compositionally biased region" description="Polar residues" evidence="11">
    <location>
        <begin position="106"/>
        <end position="115"/>
    </location>
</feature>
<feature type="transmembrane region" description="Helical" evidence="10">
    <location>
        <begin position="472"/>
        <end position="493"/>
    </location>
</feature>
<keyword evidence="10" id="KW-0813">Transport</keyword>
<dbReference type="Pfam" id="PF04506">
    <property type="entry name" value="Rft-1"/>
    <property type="match status" value="1"/>
</dbReference>
<comment type="caution">
    <text evidence="12">The sequence shown here is derived from an EMBL/GenBank/DDBJ whole genome shotgun (WGS) entry which is preliminary data.</text>
</comment>
<feature type="transmembrane region" description="Helical" evidence="10">
    <location>
        <begin position="184"/>
        <end position="207"/>
    </location>
</feature>
<evidence type="ECO:0000256" key="8">
    <source>
        <dbReference type="ARBA" id="ARBA00044793"/>
    </source>
</evidence>
<comment type="function">
    <text evidence="9 10">Intramembrane glycolipid transporter that operates in the biosynthetic pathway of dolichol-linked oligosaccharides, the glycan precursors employed in protein asparagine (N)-glycosylation. The sequential addition of sugars to dolichol pyrophosphate produces dolichol-linked oligosaccharides containing fourteen sugars, including two GlcNAcs, nine mannoses and three glucoses. Once assembled, the oligosaccharide is transferred from the lipid to nascent proteins by oligosaccharyltransferases. The assembly of dolichol-linked oligosaccharides begins on the cytosolic side of the endoplasmic reticulum membrane and finishes in its lumen. RFT1 could mediate the translocation of the cytosolically oriented intermediate DolPP-GlcNAc2Man5, produced by ALG11, into the ER lumen where dolichol-linked oligosaccharides assembly continues. However, the intramembrane lipid transporter activity could not be confirmed in vitro.</text>
</comment>
<keyword evidence="6 10" id="KW-1133">Transmembrane helix</keyword>
<evidence type="ECO:0000256" key="7">
    <source>
        <dbReference type="ARBA" id="ARBA00023136"/>
    </source>
</evidence>
<keyword evidence="5 10" id="KW-0256">Endoplasmic reticulum</keyword>
<reference evidence="12 13" key="1">
    <citation type="submission" date="2017-06" db="EMBL/GenBank/DDBJ databases">
        <title>Ant-infecting Ophiocordyceps genomes reveal a high diversity of potential behavioral manipulation genes and a possible major role for enterotoxins.</title>
        <authorList>
            <person name="De Bekker C."/>
            <person name="Evans H.C."/>
            <person name="Brachmann A."/>
            <person name="Hughes D.P."/>
        </authorList>
    </citation>
    <scope>NUCLEOTIDE SEQUENCE [LARGE SCALE GENOMIC DNA]</scope>
    <source>
        <strain evidence="12 13">Map64</strain>
    </source>
</reference>
<evidence type="ECO:0000256" key="10">
    <source>
        <dbReference type="RuleBase" id="RU365067"/>
    </source>
</evidence>
<dbReference type="Proteomes" id="UP000226192">
    <property type="component" value="Unassembled WGS sequence"/>
</dbReference>
<sequence length="605" mass="64709">MASVMVRGASLLILLQLASRLATFAANQILLRFLTAPLLGAATQLELYYLSVLFFARESLRVAVQRQAPDSFGPDLDKTQSRAANEIEPLPPDADEAHDDAGQLHKPQSASQAQDLNADASRVVKTQPPKAKEAGQDRSNSSNKRQLQALINLGHLALVLGLPIAGLLAWLYLATALSSPLANFFLSLRLYALAAVIELVSEPAFLLMHTTLRFRVRAAAEASATALRCAVVFASVIYAARYHLAVGVLPFALGQLAYASALLLVYLYASSSCASHAGFSLLPQKLADDGSFVLGYFYRPTVSLASSMMAQSILKHVLTQGDTLLISLLATPAVQGVYALANNYGGLLARLVLQPVEESCRSYFARLLSSSSPSSVPATVPASKRSSAILEAKNSLGTIIRLYLIFSCLVVAIGPFAAPSLLSIVAGSRWASAGAGSVLGVFCFYIPFLALNGLTESFVASVATERQVHSQSIWMAAFSLVFTLSAFVLMRLFPLGAQGLVLANIVNMLCRIIWSVVFIKNYFVSHGASFSVTSFLPLSAMVSALATFAMLLGLHVLQEAESDPIGTLVKLAGSAVPLVMMIAFSEGRFLLDCIQHVRGRTYIKQ</sequence>
<evidence type="ECO:0000256" key="1">
    <source>
        <dbReference type="ARBA" id="ARBA00004477"/>
    </source>
</evidence>
<dbReference type="GO" id="GO:0005789">
    <property type="term" value="C:endoplasmic reticulum membrane"/>
    <property type="evidence" value="ECO:0007669"/>
    <property type="project" value="UniProtKB-SubCell"/>
</dbReference>
<evidence type="ECO:0000313" key="12">
    <source>
        <dbReference type="EMBL" id="PHH62082.1"/>
    </source>
</evidence>
<dbReference type="EMBL" id="NJET01000082">
    <property type="protein sequence ID" value="PHH62082.1"/>
    <property type="molecule type" value="Genomic_DNA"/>
</dbReference>